<keyword evidence="1" id="KW-0812">Transmembrane</keyword>
<proteinExistence type="predicted"/>
<dbReference type="Proteomes" id="UP001162131">
    <property type="component" value="Unassembled WGS sequence"/>
</dbReference>
<protein>
    <submittedName>
        <fullName evidence="2">Uncharacterized protein</fullName>
    </submittedName>
</protein>
<keyword evidence="1" id="KW-0472">Membrane</keyword>
<evidence type="ECO:0000256" key="1">
    <source>
        <dbReference type="SAM" id="Phobius"/>
    </source>
</evidence>
<keyword evidence="1" id="KW-1133">Transmembrane helix</keyword>
<sequence length="68" mass="7978">MQCFYLNTTLKLNMQAHTSLLKLYLMTAIKFILLIVVKAYHLISSHLFSFLLCLWPIKFACLLKEDVQ</sequence>
<evidence type="ECO:0000313" key="2">
    <source>
        <dbReference type="EMBL" id="CAG9321935.1"/>
    </source>
</evidence>
<keyword evidence="3" id="KW-1185">Reference proteome</keyword>
<name>A0AAU9J841_9CILI</name>
<reference evidence="2" key="1">
    <citation type="submission" date="2021-09" db="EMBL/GenBank/DDBJ databases">
        <authorList>
            <consortium name="AG Swart"/>
            <person name="Singh M."/>
            <person name="Singh A."/>
            <person name="Seah K."/>
            <person name="Emmerich C."/>
        </authorList>
    </citation>
    <scope>NUCLEOTIDE SEQUENCE</scope>
    <source>
        <strain evidence="2">ATCC30299</strain>
    </source>
</reference>
<evidence type="ECO:0000313" key="3">
    <source>
        <dbReference type="Proteomes" id="UP001162131"/>
    </source>
</evidence>
<feature type="transmembrane region" description="Helical" evidence="1">
    <location>
        <begin position="21"/>
        <end position="40"/>
    </location>
</feature>
<comment type="caution">
    <text evidence="2">The sequence shown here is derived from an EMBL/GenBank/DDBJ whole genome shotgun (WGS) entry which is preliminary data.</text>
</comment>
<accession>A0AAU9J841</accession>
<dbReference type="AlphaFoldDB" id="A0AAU9J841"/>
<gene>
    <name evidence="2" type="ORF">BSTOLATCC_MIC30321</name>
</gene>
<dbReference type="EMBL" id="CAJZBQ010000030">
    <property type="protein sequence ID" value="CAG9321935.1"/>
    <property type="molecule type" value="Genomic_DNA"/>
</dbReference>
<organism evidence="2 3">
    <name type="scientific">Blepharisma stoltei</name>
    <dbReference type="NCBI Taxonomy" id="1481888"/>
    <lineage>
        <taxon>Eukaryota</taxon>
        <taxon>Sar</taxon>
        <taxon>Alveolata</taxon>
        <taxon>Ciliophora</taxon>
        <taxon>Postciliodesmatophora</taxon>
        <taxon>Heterotrichea</taxon>
        <taxon>Heterotrichida</taxon>
        <taxon>Blepharismidae</taxon>
        <taxon>Blepharisma</taxon>
    </lineage>
</organism>